<gene>
    <name evidence="2" type="ORF">E7215_16400</name>
</gene>
<evidence type="ECO:0000313" key="2">
    <source>
        <dbReference type="EMBL" id="MBE6061723.1"/>
    </source>
</evidence>
<evidence type="ECO:0000259" key="1">
    <source>
        <dbReference type="Pfam" id="PF18765"/>
    </source>
</evidence>
<dbReference type="Pfam" id="PF18765">
    <property type="entry name" value="Polbeta"/>
    <property type="match status" value="1"/>
</dbReference>
<evidence type="ECO:0000313" key="3">
    <source>
        <dbReference type="Proteomes" id="UP000768462"/>
    </source>
</evidence>
<dbReference type="Gene3D" id="3.30.460.10">
    <property type="entry name" value="Beta Polymerase, domain 2"/>
    <property type="match status" value="1"/>
</dbReference>
<comment type="caution">
    <text evidence="2">The sequence shown here is derived from an EMBL/GenBank/DDBJ whole genome shotgun (WGS) entry which is preliminary data.</text>
</comment>
<reference evidence="2" key="1">
    <citation type="submission" date="2019-04" db="EMBL/GenBank/DDBJ databases">
        <title>Evolution of Biomass-Degrading Anaerobic Consortia Revealed by Metagenomics.</title>
        <authorList>
            <person name="Peng X."/>
        </authorList>
    </citation>
    <scope>NUCLEOTIDE SEQUENCE</scope>
    <source>
        <strain evidence="2">SIG254</strain>
    </source>
</reference>
<proteinExistence type="predicted"/>
<sequence length="315" mass="37056">MNTNMSYIKKRYNSALEKFIEKVRRDSNIIAAFSYGSITNDNLWEKSDIDIWLISKENSKKVYKQYSLVEDDIDFQVELYSRNYFIELVDSPQNQNFFRTVLNESKLLFSTDETIEKLFNGDKFLGDRDKEENLLKSAIYGIICIKKAEKLLMVEEELVDGFSLIQKLVCHIACIEIALNNEFRGREVISQGLKLNPDFFNCTYMTLIKNDVTILSLVKILELCKEYIEERKDVLFHPIVRWMKEEGEIRGVSMINEYLKKKYNISNDGNELTDTYNWLAERDVLIKVSESIKLMDKSKVTFEEAAYYYNFDSDI</sequence>
<protein>
    <recommendedName>
        <fullName evidence="1">Polymerase beta nucleotidyltransferase domain-containing protein</fullName>
    </recommendedName>
</protein>
<dbReference type="Proteomes" id="UP000768462">
    <property type="component" value="Unassembled WGS sequence"/>
</dbReference>
<dbReference type="InterPro" id="IPR043519">
    <property type="entry name" value="NT_sf"/>
</dbReference>
<accession>A0A927ZV62</accession>
<feature type="domain" description="Polymerase beta nucleotidyltransferase" evidence="1">
    <location>
        <begin position="17"/>
        <end position="113"/>
    </location>
</feature>
<dbReference type="SUPFAM" id="SSF81301">
    <property type="entry name" value="Nucleotidyltransferase"/>
    <property type="match status" value="1"/>
</dbReference>
<organism evidence="2 3">
    <name type="scientific">Clostridium sulfidigenes</name>
    <dbReference type="NCBI Taxonomy" id="318464"/>
    <lineage>
        <taxon>Bacteria</taxon>
        <taxon>Bacillati</taxon>
        <taxon>Bacillota</taxon>
        <taxon>Clostridia</taxon>
        <taxon>Eubacteriales</taxon>
        <taxon>Clostridiaceae</taxon>
        <taxon>Clostridium</taxon>
    </lineage>
</organism>
<name>A0A927ZV62_9CLOT</name>
<dbReference type="EMBL" id="SVCM01000193">
    <property type="protein sequence ID" value="MBE6061723.1"/>
    <property type="molecule type" value="Genomic_DNA"/>
</dbReference>
<dbReference type="InterPro" id="IPR041633">
    <property type="entry name" value="Polbeta"/>
</dbReference>
<dbReference type="AlphaFoldDB" id="A0A927ZV62"/>